<name>A0A1B6CFE8_9HEMI</name>
<feature type="compositionally biased region" description="Basic residues" evidence="3">
    <location>
        <begin position="62"/>
        <end position="80"/>
    </location>
</feature>
<dbReference type="Gene3D" id="2.60.40.150">
    <property type="entry name" value="C2 domain"/>
    <property type="match status" value="1"/>
</dbReference>
<dbReference type="PANTHER" id="PTHR45999">
    <property type="entry name" value="UNC-13-4A, ISOFORM B"/>
    <property type="match status" value="1"/>
</dbReference>
<feature type="domain" description="C2" evidence="4">
    <location>
        <begin position="95"/>
        <end position="130"/>
    </location>
</feature>
<evidence type="ECO:0000313" key="5">
    <source>
        <dbReference type="EMBL" id="JAS12207.1"/>
    </source>
</evidence>
<proteinExistence type="inferred from homology"/>
<keyword evidence="2" id="KW-0268">Exocytosis</keyword>
<accession>A0A1B6CFE8</accession>
<organism evidence="5">
    <name type="scientific">Clastoptera arizonana</name>
    <name type="common">Arizona spittle bug</name>
    <dbReference type="NCBI Taxonomy" id="38151"/>
    <lineage>
        <taxon>Eukaryota</taxon>
        <taxon>Metazoa</taxon>
        <taxon>Ecdysozoa</taxon>
        <taxon>Arthropoda</taxon>
        <taxon>Hexapoda</taxon>
        <taxon>Insecta</taxon>
        <taxon>Pterygota</taxon>
        <taxon>Neoptera</taxon>
        <taxon>Paraneoptera</taxon>
        <taxon>Hemiptera</taxon>
        <taxon>Auchenorrhyncha</taxon>
        <taxon>Cercopoidea</taxon>
        <taxon>Clastopteridae</taxon>
        <taxon>Clastoptera</taxon>
    </lineage>
</organism>
<dbReference type="InterPro" id="IPR000008">
    <property type="entry name" value="C2_dom"/>
</dbReference>
<dbReference type="Pfam" id="PF00168">
    <property type="entry name" value="C2"/>
    <property type="match status" value="1"/>
</dbReference>
<evidence type="ECO:0000256" key="2">
    <source>
        <dbReference type="ARBA" id="ARBA00022483"/>
    </source>
</evidence>
<reference evidence="5" key="1">
    <citation type="submission" date="2015-12" db="EMBL/GenBank/DDBJ databases">
        <title>De novo transcriptome assembly of four potential Pierce s Disease insect vectors from Arizona vineyards.</title>
        <authorList>
            <person name="Tassone E.E."/>
        </authorList>
    </citation>
    <scope>NUCLEOTIDE SEQUENCE</scope>
</reference>
<dbReference type="PANTHER" id="PTHR45999:SF4">
    <property type="entry name" value="UNC-13-4A, ISOFORM B"/>
    <property type="match status" value="1"/>
</dbReference>
<dbReference type="SUPFAM" id="SSF49562">
    <property type="entry name" value="C2 domain (Calcium/lipid-binding domain, CaLB)"/>
    <property type="match status" value="1"/>
</dbReference>
<gene>
    <name evidence="5" type="ORF">g.45309</name>
</gene>
<sequence>MPQKFIIGFSDPYCMLGIQPGLMPSPQPSSPGSQSPGRCVNSRALSEGGLEPSDKHESGHHEKLRKHHSFRLSFKRKERREHRDNISSAVPAKFIRATSVRPQTLNPRWNEKFRFDIDDVGSDILHLDIWTCLPQAWTVGTN</sequence>
<evidence type="ECO:0000256" key="1">
    <source>
        <dbReference type="ARBA" id="ARBA00005823"/>
    </source>
</evidence>
<evidence type="ECO:0000259" key="4">
    <source>
        <dbReference type="Pfam" id="PF00168"/>
    </source>
</evidence>
<dbReference type="GO" id="GO:0099503">
    <property type="term" value="C:secretory vesicle"/>
    <property type="evidence" value="ECO:0007669"/>
    <property type="project" value="TreeGrafter"/>
</dbReference>
<protein>
    <recommendedName>
        <fullName evidence="4">C2 domain-containing protein</fullName>
    </recommendedName>
</protein>
<feature type="compositionally biased region" description="Basic and acidic residues" evidence="3">
    <location>
        <begin position="52"/>
        <end position="61"/>
    </location>
</feature>
<dbReference type="GO" id="GO:0006887">
    <property type="term" value="P:exocytosis"/>
    <property type="evidence" value="ECO:0007669"/>
    <property type="project" value="UniProtKB-KW"/>
</dbReference>
<dbReference type="AlphaFoldDB" id="A0A1B6CFE8"/>
<evidence type="ECO:0000256" key="3">
    <source>
        <dbReference type="SAM" id="MobiDB-lite"/>
    </source>
</evidence>
<comment type="similarity">
    <text evidence="1">Belongs to the unc-13 family.</text>
</comment>
<feature type="region of interest" description="Disordered" evidence="3">
    <location>
        <begin position="20"/>
        <end position="87"/>
    </location>
</feature>
<dbReference type="EMBL" id="GEDC01025091">
    <property type="protein sequence ID" value="JAS12207.1"/>
    <property type="molecule type" value="Transcribed_RNA"/>
</dbReference>
<dbReference type="InterPro" id="IPR035892">
    <property type="entry name" value="C2_domain_sf"/>
</dbReference>
<dbReference type="InterPro" id="IPR052095">
    <property type="entry name" value="UNC-13_domain"/>
</dbReference>